<dbReference type="Proteomes" id="UP000182987">
    <property type="component" value="Chromosome"/>
</dbReference>
<accession>A0A1L3F076</accession>
<gene>
    <name evidence="1" type="ORF">BJI69_21595</name>
</gene>
<dbReference type="PANTHER" id="PTHR38785:SF1">
    <property type="entry name" value="HOMOLOG OF VIRK"/>
    <property type="match status" value="1"/>
</dbReference>
<keyword evidence="2" id="KW-1185">Reference proteome</keyword>
<dbReference type="AlphaFoldDB" id="A0A1L3F076"/>
<evidence type="ECO:0000313" key="1">
    <source>
        <dbReference type="EMBL" id="APG06694.1"/>
    </source>
</evidence>
<organism evidence="1 2">
    <name type="scientific">Luteibacter rhizovicinus DSM 16549</name>
    <dbReference type="NCBI Taxonomy" id="1440763"/>
    <lineage>
        <taxon>Bacteria</taxon>
        <taxon>Pseudomonadati</taxon>
        <taxon>Pseudomonadota</taxon>
        <taxon>Gammaproteobacteria</taxon>
        <taxon>Lysobacterales</taxon>
        <taxon>Rhodanobacteraceae</taxon>
        <taxon>Luteibacter</taxon>
    </lineage>
</organism>
<proteinExistence type="predicted"/>
<evidence type="ECO:0000313" key="2">
    <source>
        <dbReference type="Proteomes" id="UP000182987"/>
    </source>
</evidence>
<dbReference type="GO" id="GO:0006974">
    <property type="term" value="P:DNA damage response"/>
    <property type="evidence" value="ECO:0007669"/>
    <property type="project" value="TreeGrafter"/>
</dbReference>
<dbReference type="EMBL" id="CP017480">
    <property type="protein sequence ID" value="APG06694.1"/>
    <property type="molecule type" value="Genomic_DNA"/>
</dbReference>
<sequence length="308" mass="34637">MALQRIVQSFRQRNDWQSRRSPRVYAAAYAARCLVAPLRHLRWLGLLQSHPALREAAHRDGRLVERWQHRFISRRFSARKRLDALMDHYGFVVSLLPRGLLEQMYADGQVVLAEAAMKNGEPLRVLLMPPTRKGCEGELNLALTTVDDTLLFSVTLTVLPSTGELLVGCLQGPNTEDGQERVRLVTRQCHGLRPKNLLLSLLYGFAAQHGLPRLRGISNDGHARSGRIKASYDTFWIESAGVLAGDGFFDLPPTEPERSELEVASKHRSAFRQREALRRELVASTLFALSLPTIDAMDAMHEESLRAA</sequence>
<name>A0A1L3F076_9GAMM</name>
<protein>
    <recommendedName>
        <fullName evidence="3">DUF535 domain-containing protein</fullName>
    </recommendedName>
</protein>
<dbReference type="InterPro" id="IPR007488">
    <property type="entry name" value="DUF535"/>
</dbReference>
<evidence type="ECO:0008006" key="3">
    <source>
        <dbReference type="Google" id="ProtNLM"/>
    </source>
</evidence>
<dbReference type="KEGG" id="lrz:BJI69_21595"/>
<dbReference type="PANTHER" id="PTHR38785">
    <property type="entry name" value="HOMOLOG OF VIRK"/>
    <property type="match status" value="1"/>
</dbReference>
<dbReference type="Pfam" id="PF04393">
    <property type="entry name" value="DUF535"/>
    <property type="match status" value="1"/>
</dbReference>
<reference evidence="2" key="1">
    <citation type="submission" date="2016-09" db="EMBL/GenBank/DDBJ databases">
        <authorList>
            <person name="Lysoe E."/>
        </authorList>
    </citation>
    <scope>NUCLEOTIDE SEQUENCE [LARGE SCALE GENOMIC DNA]</scope>
    <source>
        <strain evidence="2">LJ96T</strain>
    </source>
</reference>